<evidence type="ECO:0000313" key="1">
    <source>
        <dbReference type="EMBL" id="AZQ70270.1"/>
    </source>
</evidence>
<sequence>MDSAPETLLRRLARARGIEPYAAFRPKYERAARELSTQDNDPEIRQATLSQRQYARWLAGDVKEAPYPVACRILRHMFNRSASELLALAPPTEPSPQIICTAPAPPTITEDELLMSAHDAASHAGDAASQALSPATLDLLRNEVFTLAQRYHLKRPDDVFRAARAVREKVERHMPLTHRPDQETALYVIAGQACALMASAAFDLGSQEAARTLTYAALGYARPIDHHPLMAWSSGNLGLLAYWGNRPAEAVGHVRAAQEIATSGTGQARLHSIAARAYAYLGDARSVERELHEAEEVNRDLRDELHDDVGGEFSFPPERAAMSAGTSWVLLGDGRHAVAASTKAITLLQGMPAHQRSTKVGAEAAADLALAQLLNQDLEAATSALEAVFNLDPEQRVDGLMLRMAGVRSQLLSAPFRQARIATELGERIEEFSLNSARLLLLPPAPRALT</sequence>
<evidence type="ECO:0000313" key="2">
    <source>
        <dbReference type="Proteomes" id="UP000267900"/>
    </source>
</evidence>
<dbReference type="Gene3D" id="1.25.40.10">
    <property type="entry name" value="Tetratricopeptide repeat domain"/>
    <property type="match status" value="1"/>
</dbReference>
<organism evidence="1 2">
    <name type="scientific">Streptomyces luteoverticillatus</name>
    <name type="common">Streptoverticillium luteoverticillatus</name>
    <dbReference type="NCBI Taxonomy" id="66425"/>
    <lineage>
        <taxon>Bacteria</taxon>
        <taxon>Bacillati</taxon>
        <taxon>Actinomycetota</taxon>
        <taxon>Actinomycetes</taxon>
        <taxon>Kitasatosporales</taxon>
        <taxon>Streptomycetaceae</taxon>
        <taxon>Streptomyces</taxon>
    </lineage>
</organism>
<name>A0A3Q9FR98_STRLT</name>
<protein>
    <recommendedName>
        <fullName evidence="3">XRE family transcriptional regulator</fullName>
    </recommendedName>
</protein>
<evidence type="ECO:0008006" key="3">
    <source>
        <dbReference type="Google" id="ProtNLM"/>
    </source>
</evidence>
<dbReference type="SUPFAM" id="SSF48452">
    <property type="entry name" value="TPR-like"/>
    <property type="match status" value="1"/>
</dbReference>
<dbReference type="AlphaFoldDB" id="A0A3Q9FR98"/>
<proteinExistence type="predicted"/>
<dbReference type="EMBL" id="CP034587">
    <property type="protein sequence ID" value="AZQ70270.1"/>
    <property type="molecule type" value="Genomic_DNA"/>
</dbReference>
<dbReference type="InterPro" id="IPR011990">
    <property type="entry name" value="TPR-like_helical_dom_sf"/>
</dbReference>
<dbReference type="OrthoDB" id="3215106at2"/>
<gene>
    <name evidence="1" type="ORF">EKH77_02720</name>
</gene>
<keyword evidence="2" id="KW-1185">Reference proteome</keyword>
<reference evidence="1 2" key="1">
    <citation type="submission" date="2018-12" db="EMBL/GenBank/DDBJ databases">
        <title>The whole draft genome of Streptomyce luteoverticillatus CGMCC 15060.</title>
        <authorList>
            <person name="Feng Z."/>
            <person name="Chen G."/>
            <person name="Zhang J."/>
            <person name="Zhu H."/>
            <person name="Yu X."/>
            <person name="Zhang W."/>
            <person name="Zhang X."/>
        </authorList>
    </citation>
    <scope>NUCLEOTIDE SEQUENCE [LARGE SCALE GENOMIC DNA]</scope>
    <source>
        <strain evidence="1 2">CGMCC 15060</strain>
    </source>
</reference>
<dbReference type="Proteomes" id="UP000267900">
    <property type="component" value="Chromosome"/>
</dbReference>
<accession>A0A3Q9FR98</accession>